<proteinExistence type="predicted"/>
<organism evidence="2 3">
    <name type="scientific">Hypsizygus marmoreus</name>
    <name type="common">White beech mushroom</name>
    <name type="synonym">Agaricus marmoreus</name>
    <dbReference type="NCBI Taxonomy" id="39966"/>
    <lineage>
        <taxon>Eukaryota</taxon>
        <taxon>Fungi</taxon>
        <taxon>Dikarya</taxon>
        <taxon>Basidiomycota</taxon>
        <taxon>Agaricomycotina</taxon>
        <taxon>Agaricomycetes</taxon>
        <taxon>Agaricomycetidae</taxon>
        <taxon>Agaricales</taxon>
        <taxon>Tricholomatineae</taxon>
        <taxon>Lyophyllaceae</taxon>
        <taxon>Hypsizygus</taxon>
    </lineage>
</organism>
<evidence type="ECO:0000313" key="3">
    <source>
        <dbReference type="Proteomes" id="UP000076154"/>
    </source>
</evidence>
<dbReference type="AlphaFoldDB" id="A0A369JCM1"/>
<reference evidence="2" key="1">
    <citation type="submission" date="2018-04" db="EMBL/GenBank/DDBJ databases">
        <title>Whole genome sequencing of Hypsizygus marmoreus.</title>
        <authorList>
            <person name="Choi I.-G."/>
            <person name="Min B."/>
            <person name="Kim J.-G."/>
            <person name="Kim S."/>
            <person name="Oh Y.-L."/>
            <person name="Kong W.-S."/>
            <person name="Park H."/>
            <person name="Jeong J."/>
            <person name="Song E.-S."/>
        </authorList>
    </citation>
    <scope>NUCLEOTIDE SEQUENCE [LARGE SCALE GENOMIC DNA]</scope>
    <source>
        <strain evidence="2">51987-8</strain>
    </source>
</reference>
<dbReference type="Proteomes" id="UP000076154">
    <property type="component" value="Unassembled WGS sequence"/>
</dbReference>
<dbReference type="OrthoDB" id="3031843at2759"/>
<sequence>MFFSKVFVALAAVVVVAASPMKRAPSCSYTLTPTAAVSGDLTAEFNYTLGLALVDKFPFGTLFSPGTTYNDNGDGTYSVGSAFSAEGFTDEEIAAIIIGLDGETLQGLTADWHVDTVSCA</sequence>
<accession>A0A369JCM1</accession>
<gene>
    <name evidence="2" type="ORF">Hypma_014297</name>
</gene>
<feature type="signal peptide" evidence="1">
    <location>
        <begin position="1"/>
        <end position="18"/>
    </location>
</feature>
<comment type="caution">
    <text evidence="2">The sequence shown here is derived from an EMBL/GenBank/DDBJ whole genome shotgun (WGS) entry which is preliminary data.</text>
</comment>
<protein>
    <submittedName>
        <fullName evidence="2">Uncharacterized protein</fullName>
    </submittedName>
</protein>
<feature type="chain" id="PRO_5017027222" evidence="1">
    <location>
        <begin position="19"/>
        <end position="120"/>
    </location>
</feature>
<dbReference type="EMBL" id="LUEZ02000085">
    <property type="protein sequence ID" value="RDB18940.1"/>
    <property type="molecule type" value="Genomic_DNA"/>
</dbReference>
<keyword evidence="1" id="KW-0732">Signal</keyword>
<name>A0A369JCM1_HYPMA</name>
<keyword evidence="3" id="KW-1185">Reference proteome</keyword>
<dbReference type="InParanoid" id="A0A369JCM1"/>
<evidence type="ECO:0000313" key="2">
    <source>
        <dbReference type="EMBL" id="RDB18940.1"/>
    </source>
</evidence>
<evidence type="ECO:0000256" key="1">
    <source>
        <dbReference type="SAM" id="SignalP"/>
    </source>
</evidence>